<dbReference type="WBParaSite" id="PgB13_g063_t01">
    <property type="protein sequence ID" value="PgB13_g063_t01"/>
    <property type="gene ID" value="PgB13_g063"/>
</dbReference>
<sequence length="39" mass="4150">LRRGSLIGCTMQSMCTDCPSLRISLGPLSCWVNTGFSGT</sequence>
<evidence type="ECO:0000313" key="1">
    <source>
        <dbReference type="Proteomes" id="UP000887569"/>
    </source>
</evidence>
<dbReference type="Proteomes" id="UP000887569">
    <property type="component" value="Unplaced"/>
</dbReference>
<reference evidence="2" key="1">
    <citation type="submission" date="2022-11" db="UniProtKB">
        <authorList>
            <consortium name="WormBaseParasite"/>
        </authorList>
    </citation>
    <scope>IDENTIFICATION</scope>
</reference>
<dbReference type="AlphaFoldDB" id="A0A914ZSZ8"/>
<accession>A0A914ZSZ8</accession>
<proteinExistence type="predicted"/>
<name>A0A914ZSZ8_PARUN</name>
<organism evidence="1 2">
    <name type="scientific">Parascaris univalens</name>
    <name type="common">Nematode worm</name>
    <dbReference type="NCBI Taxonomy" id="6257"/>
    <lineage>
        <taxon>Eukaryota</taxon>
        <taxon>Metazoa</taxon>
        <taxon>Ecdysozoa</taxon>
        <taxon>Nematoda</taxon>
        <taxon>Chromadorea</taxon>
        <taxon>Rhabditida</taxon>
        <taxon>Spirurina</taxon>
        <taxon>Ascaridomorpha</taxon>
        <taxon>Ascaridoidea</taxon>
        <taxon>Ascarididae</taxon>
        <taxon>Parascaris</taxon>
    </lineage>
</organism>
<evidence type="ECO:0000313" key="2">
    <source>
        <dbReference type="WBParaSite" id="PgB13_g063_t01"/>
    </source>
</evidence>
<keyword evidence="1" id="KW-1185">Reference proteome</keyword>
<protein>
    <submittedName>
        <fullName evidence="2">Uncharacterized protein</fullName>
    </submittedName>
</protein>